<dbReference type="AlphaFoldDB" id="A0A448XER1"/>
<dbReference type="Proteomes" id="UP000784294">
    <property type="component" value="Unassembled WGS sequence"/>
</dbReference>
<keyword evidence="1" id="KW-1133">Transmembrane helix</keyword>
<evidence type="ECO:0000313" key="3">
    <source>
        <dbReference type="Proteomes" id="UP000784294"/>
    </source>
</evidence>
<name>A0A448XER1_9PLAT</name>
<organism evidence="2 3">
    <name type="scientific">Protopolystoma xenopodis</name>
    <dbReference type="NCBI Taxonomy" id="117903"/>
    <lineage>
        <taxon>Eukaryota</taxon>
        <taxon>Metazoa</taxon>
        <taxon>Spiralia</taxon>
        <taxon>Lophotrochozoa</taxon>
        <taxon>Platyhelminthes</taxon>
        <taxon>Monogenea</taxon>
        <taxon>Polyopisthocotylea</taxon>
        <taxon>Polystomatidea</taxon>
        <taxon>Polystomatidae</taxon>
        <taxon>Protopolystoma</taxon>
    </lineage>
</organism>
<protein>
    <submittedName>
        <fullName evidence="2">Uncharacterized protein</fullName>
    </submittedName>
</protein>
<comment type="caution">
    <text evidence="2">The sequence shown here is derived from an EMBL/GenBank/DDBJ whole genome shotgun (WGS) entry which is preliminary data.</text>
</comment>
<keyword evidence="1" id="KW-0812">Transmembrane</keyword>
<proteinExistence type="predicted"/>
<keyword evidence="1" id="KW-0472">Membrane</keyword>
<evidence type="ECO:0000313" key="2">
    <source>
        <dbReference type="EMBL" id="VEL34816.1"/>
    </source>
</evidence>
<feature type="transmembrane region" description="Helical" evidence="1">
    <location>
        <begin position="31"/>
        <end position="52"/>
    </location>
</feature>
<accession>A0A448XER1</accession>
<dbReference type="EMBL" id="CAAALY010248463">
    <property type="protein sequence ID" value="VEL34816.1"/>
    <property type="molecule type" value="Genomic_DNA"/>
</dbReference>
<evidence type="ECO:0000256" key="1">
    <source>
        <dbReference type="SAM" id="Phobius"/>
    </source>
</evidence>
<reference evidence="2" key="1">
    <citation type="submission" date="2018-11" db="EMBL/GenBank/DDBJ databases">
        <authorList>
            <consortium name="Pathogen Informatics"/>
        </authorList>
    </citation>
    <scope>NUCLEOTIDE SEQUENCE</scope>
</reference>
<sequence>MQDFLPKSRCCNAAPLANNNRNEKGGGCQGSFVYAPLLCVYTLACLVGQLSLPMSISSKDSGGLSALFPTKLAGQFASLIPQIFSFPPHKVTQYVPRFPNYLPSAPRLLLLNPTFTLNWSPASLSNLSLCWLAAIFLFPFYRHLLPEETVLNHLVPFQCPKASSALPHHTKSSSPSQESVLSSFIVAFRICPLRHFYTPSCPSLSLSPSRPSHSSPGLPISFSPAGCLLPPFCKNIVAFTIISLQGLQNQPNCGSFAVYAGLWGLPHCRPLVDEPKRVCIFEPLRDCLSGLCFQPSWPKTKYRLERRYDVEISKLSGALWTFT</sequence>
<gene>
    <name evidence="2" type="ORF">PXEA_LOCUS28256</name>
</gene>
<keyword evidence="3" id="KW-1185">Reference proteome</keyword>